<dbReference type="GO" id="GO:0004252">
    <property type="term" value="F:serine-type endopeptidase activity"/>
    <property type="evidence" value="ECO:0007669"/>
    <property type="project" value="InterPro"/>
</dbReference>
<dbReference type="Proteomes" id="UP000178116">
    <property type="component" value="Unassembled WGS sequence"/>
</dbReference>
<comment type="catalytic activity">
    <reaction evidence="1 6">
        <text>Cleavage of hydrophobic, N-terminal signal or leader sequences from secreted and periplasmic proteins.</text>
        <dbReference type="EC" id="3.4.21.89"/>
    </reaction>
</comment>
<feature type="domain" description="Peptidase S26" evidence="7">
    <location>
        <begin position="8"/>
        <end position="176"/>
    </location>
</feature>
<dbReference type="InterPro" id="IPR036286">
    <property type="entry name" value="LexA/Signal_pep-like_sf"/>
</dbReference>
<keyword evidence="6" id="KW-0472">Membrane</keyword>
<keyword evidence="6" id="KW-1133">Transmembrane helix</keyword>
<reference evidence="8 9" key="1">
    <citation type="journal article" date="2016" name="Nat. Commun.">
        <title>Thousands of microbial genomes shed light on interconnected biogeochemical processes in an aquifer system.</title>
        <authorList>
            <person name="Anantharaman K."/>
            <person name="Brown C.T."/>
            <person name="Hug L.A."/>
            <person name="Sharon I."/>
            <person name="Castelle C.J."/>
            <person name="Probst A.J."/>
            <person name="Thomas B.C."/>
            <person name="Singh A."/>
            <person name="Wilkins M.J."/>
            <person name="Karaoz U."/>
            <person name="Brodie E.L."/>
            <person name="Williams K.H."/>
            <person name="Hubbard S.S."/>
            <person name="Banfield J.F."/>
        </authorList>
    </citation>
    <scope>NUCLEOTIDE SEQUENCE [LARGE SCALE GENOMIC DNA]</scope>
</reference>
<organism evidence="8 9">
    <name type="scientific">Candidatus Tagabacteria bacterium RIFCSPLOWO2_01_FULL_42_9</name>
    <dbReference type="NCBI Taxonomy" id="1802296"/>
    <lineage>
        <taxon>Bacteria</taxon>
        <taxon>Candidatus Tagaibacteriota</taxon>
    </lineage>
</organism>
<comment type="subcellular location">
    <subcellularLocation>
        <location evidence="6">Membrane</location>
        <topology evidence="6">Single-pass type II membrane protein</topology>
    </subcellularLocation>
</comment>
<evidence type="ECO:0000256" key="4">
    <source>
        <dbReference type="ARBA" id="ARBA00022801"/>
    </source>
</evidence>
<dbReference type="PROSITE" id="PS00761">
    <property type="entry name" value="SPASE_I_3"/>
    <property type="match status" value="1"/>
</dbReference>
<dbReference type="CDD" id="cd06530">
    <property type="entry name" value="S26_SPase_I"/>
    <property type="match status" value="1"/>
</dbReference>
<dbReference type="InterPro" id="IPR019533">
    <property type="entry name" value="Peptidase_S26"/>
</dbReference>
<dbReference type="GO" id="GO:0016020">
    <property type="term" value="C:membrane"/>
    <property type="evidence" value="ECO:0007669"/>
    <property type="project" value="UniProtKB-SubCell"/>
</dbReference>
<name>A0A1G2LUU0_9BACT</name>
<feature type="transmembrane region" description="Helical" evidence="6">
    <location>
        <begin position="9"/>
        <end position="27"/>
    </location>
</feature>
<evidence type="ECO:0000256" key="3">
    <source>
        <dbReference type="ARBA" id="ARBA00013208"/>
    </source>
</evidence>
<comment type="caution">
    <text evidence="8">The sequence shown here is derived from an EMBL/GenBank/DDBJ whole genome shotgun (WGS) entry which is preliminary data.</text>
</comment>
<dbReference type="PRINTS" id="PR00727">
    <property type="entry name" value="LEADERPTASE"/>
</dbReference>
<dbReference type="GO" id="GO:0006465">
    <property type="term" value="P:signal peptide processing"/>
    <property type="evidence" value="ECO:0007669"/>
    <property type="project" value="InterPro"/>
</dbReference>
<feature type="active site" evidence="5">
    <location>
        <position position="85"/>
    </location>
</feature>
<evidence type="ECO:0000256" key="6">
    <source>
        <dbReference type="RuleBase" id="RU362042"/>
    </source>
</evidence>
<dbReference type="Gene3D" id="2.10.109.10">
    <property type="entry name" value="Umud Fragment, subunit A"/>
    <property type="match status" value="1"/>
</dbReference>
<dbReference type="AlphaFoldDB" id="A0A1G2LUU0"/>
<gene>
    <name evidence="8" type="ORF">A3A10_01435</name>
</gene>
<dbReference type="PANTHER" id="PTHR43390:SF1">
    <property type="entry name" value="CHLOROPLAST PROCESSING PEPTIDASE"/>
    <property type="match status" value="1"/>
</dbReference>
<dbReference type="EC" id="3.4.21.89" evidence="3 6"/>
<dbReference type="InterPro" id="IPR019758">
    <property type="entry name" value="Pept_S26A_signal_pept_1_CS"/>
</dbReference>
<evidence type="ECO:0000256" key="2">
    <source>
        <dbReference type="ARBA" id="ARBA00009370"/>
    </source>
</evidence>
<comment type="similarity">
    <text evidence="2 6">Belongs to the peptidase S26 family.</text>
</comment>
<dbReference type="Pfam" id="PF10502">
    <property type="entry name" value="Peptidase_S26"/>
    <property type="match status" value="1"/>
</dbReference>
<evidence type="ECO:0000256" key="5">
    <source>
        <dbReference type="PIRSR" id="PIRSR600223-1"/>
    </source>
</evidence>
<dbReference type="PROSITE" id="PS00760">
    <property type="entry name" value="SPASE_I_2"/>
    <property type="match status" value="1"/>
</dbReference>
<dbReference type="GO" id="GO:0009003">
    <property type="term" value="F:signal peptidase activity"/>
    <property type="evidence" value="ECO:0007669"/>
    <property type="project" value="UniProtKB-EC"/>
</dbReference>
<proteinExistence type="inferred from homology"/>
<evidence type="ECO:0000313" key="8">
    <source>
        <dbReference type="EMBL" id="OHA15366.1"/>
    </source>
</evidence>
<dbReference type="InterPro" id="IPR019757">
    <property type="entry name" value="Pept_S26A_signal_pept_1_Lys-AS"/>
</dbReference>
<keyword evidence="6" id="KW-0812">Transmembrane</keyword>
<evidence type="ECO:0000313" key="9">
    <source>
        <dbReference type="Proteomes" id="UP000178116"/>
    </source>
</evidence>
<evidence type="ECO:0000259" key="7">
    <source>
        <dbReference type="Pfam" id="PF10502"/>
    </source>
</evidence>
<dbReference type="NCBIfam" id="TIGR02227">
    <property type="entry name" value="sigpep_I_bact"/>
    <property type="match status" value="1"/>
</dbReference>
<accession>A0A1G2LUU0</accession>
<dbReference type="SUPFAM" id="SSF51306">
    <property type="entry name" value="LexA/Signal peptidase"/>
    <property type="match status" value="1"/>
</dbReference>
<dbReference type="PANTHER" id="PTHR43390">
    <property type="entry name" value="SIGNAL PEPTIDASE I"/>
    <property type="match status" value="1"/>
</dbReference>
<dbReference type="InterPro" id="IPR000223">
    <property type="entry name" value="Pept_S26A_signal_pept_1"/>
</dbReference>
<keyword evidence="4 6" id="KW-0378">Hydrolase</keyword>
<keyword evidence="6" id="KW-0645">Protease</keyword>
<protein>
    <recommendedName>
        <fullName evidence="3 6">Signal peptidase I</fullName>
        <ecNumber evidence="3 6">3.4.21.89</ecNumber>
    </recommendedName>
</protein>
<dbReference type="EMBL" id="MHRA01000023">
    <property type="protein sequence ID" value="OHA15366.1"/>
    <property type="molecule type" value="Genomic_DNA"/>
</dbReference>
<sequence>MKDIKIKQIFHIIFAVAVTGLFLRMFVVDTFEVKGDSMAPVILKGDYVFVDKASHRFRFKGGDYIFNRQDIIVAKARRQSGQIIKRIIGLPGDRLEITNNGNGILIKKDRKDEGEPIKEDYISNPAVSIPVVGLGAIKLDPKEYYVLGDNRYFSFDSRELGPIDEWDIEGRVFLIFRPSSFSFKIP</sequence>
<feature type="active site" evidence="5">
    <location>
        <position position="37"/>
    </location>
</feature>
<evidence type="ECO:0000256" key="1">
    <source>
        <dbReference type="ARBA" id="ARBA00000677"/>
    </source>
</evidence>